<dbReference type="GeneID" id="114643143"/>
<feature type="region of interest" description="Disordered" evidence="5">
    <location>
        <begin position="191"/>
        <end position="211"/>
    </location>
</feature>
<dbReference type="Gene3D" id="3.30.160.20">
    <property type="match status" value="1"/>
</dbReference>
<evidence type="ECO:0000256" key="3">
    <source>
        <dbReference type="ARBA" id="ARBA00039441"/>
    </source>
</evidence>
<dbReference type="RefSeq" id="XP_028647659.1">
    <property type="nucleotide sequence ID" value="XM_028791826.2"/>
</dbReference>
<evidence type="ECO:0000256" key="1">
    <source>
        <dbReference type="ARBA" id="ARBA00013260"/>
    </source>
</evidence>
<reference evidence="7" key="2">
    <citation type="submission" date="2025-09" db="UniProtKB">
        <authorList>
            <consortium name="Ensembl"/>
        </authorList>
    </citation>
    <scope>IDENTIFICATION</scope>
</reference>
<dbReference type="InterPro" id="IPR000352">
    <property type="entry name" value="Pep_chain_release_fac_I"/>
</dbReference>
<dbReference type="CTD" id="3396"/>
<evidence type="ECO:0000313" key="7">
    <source>
        <dbReference type="Ensembl" id="ENSECRP00000028005.1"/>
    </source>
</evidence>
<evidence type="ECO:0000259" key="6">
    <source>
        <dbReference type="Pfam" id="PF00472"/>
    </source>
</evidence>
<dbReference type="PANTHER" id="PTHR11075">
    <property type="entry name" value="PEPTIDE CHAIN RELEASE FACTOR"/>
    <property type="match status" value="1"/>
</dbReference>
<organism evidence="7 8">
    <name type="scientific">Erpetoichthys calabaricus</name>
    <name type="common">Rope fish</name>
    <name type="synonym">Calamoichthys calabaricus</name>
    <dbReference type="NCBI Taxonomy" id="27687"/>
    <lineage>
        <taxon>Eukaryota</taxon>
        <taxon>Metazoa</taxon>
        <taxon>Chordata</taxon>
        <taxon>Craniata</taxon>
        <taxon>Vertebrata</taxon>
        <taxon>Euteleostomi</taxon>
        <taxon>Actinopterygii</taxon>
        <taxon>Polypteriformes</taxon>
        <taxon>Polypteridae</taxon>
        <taxon>Erpetoichthys</taxon>
    </lineage>
</organism>
<dbReference type="GO" id="GO:0070126">
    <property type="term" value="P:mitochondrial translational termination"/>
    <property type="evidence" value="ECO:0007669"/>
    <property type="project" value="TreeGrafter"/>
</dbReference>
<feature type="compositionally biased region" description="Basic residues" evidence="5">
    <location>
        <begin position="194"/>
        <end position="205"/>
    </location>
</feature>
<dbReference type="GO" id="GO:0004045">
    <property type="term" value="F:peptidyl-tRNA hydrolase activity"/>
    <property type="evidence" value="ECO:0007669"/>
    <property type="project" value="UniProtKB-EC"/>
</dbReference>
<accession>A0A8C4TE31</accession>
<evidence type="ECO:0000256" key="2">
    <source>
        <dbReference type="ARBA" id="ARBA00038225"/>
    </source>
</evidence>
<dbReference type="FunFam" id="3.30.160.20:FF:000046">
    <property type="entry name" value="Peptidyl-tRNA hydrolase ICT1"/>
    <property type="match status" value="1"/>
</dbReference>
<dbReference type="Ensembl" id="ENSECRT00000028591.1">
    <property type="protein sequence ID" value="ENSECRP00000028005.1"/>
    <property type="gene ID" value="ENSECRG00000018960.1"/>
</dbReference>
<reference evidence="7" key="1">
    <citation type="submission" date="2025-08" db="UniProtKB">
        <authorList>
            <consortium name="Ensembl"/>
        </authorList>
    </citation>
    <scope>IDENTIFICATION</scope>
</reference>
<keyword evidence="8" id="KW-1185">Reference proteome</keyword>
<evidence type="ECO:0000256" key="4">
    <source>
        <dbReference type="ARBA" id="ARBA00041531"/>
    </source>
</evidence>
<dbReference type="Proteomes" id="UP000694620">
    <property type="component" value="Unassembled WGS sequence"/>
</dbReference>
<dbReference type="Pfam" id="PF00472">
    <property type="entry name" value="RF-1"/>
    <property type="match status" value="1"/>
</dbReference>
<dbReference type="InterPro" id="IPR052104">
    <property type="entry name" value="Mito_Release_Factor_mL62"/>
</dbReference>
<dbReference type="OrthoDB" id="270639at2759"/>
<dbReference type="GeneTree" id="ENSGT00390000013268"/>
<comment type="similarity">
    <text evidence="2">Belongs to the prokaryotic/mitochondrial release factor family. Mitochondrion-specific ribosomal protein mL62 subfamily.</text>
</comment>
<dbReference type="SUPFAM" id="SSF110916">
    <property type="entry name" value="Peptidyl-tRNA hydrolase domain-like"/>
    <property type="match status" value="1"/>
</dbReference>
<feature type="domain" description="Prokaryotic-type class I peptide chain release factors" evidence="6">
    <location>
        <begin position="74"/>
        <end position="208"/>
    </location>
</feature>
<dbReference type="PANTHER" id="PTHR11075:SF54">
    <property type="entry name" value="LARGE RIBOSOMAL SUBUNIT PROTEIN ML62"/>
    <property type="match status" value="1"/>
</dbReference>
<dbReference type="GO" id="GO:0016150">
    <property type="term" value="F:translation release factor activity, codon nonspecific"/>
    <property type="evidence" value="ECO:0007669"/>
    <property type="project" value="TreeGrafter"/>
</dbReference>
<evidence type="ECO:0000256" key="5">
    <source>
        <dbReference type="SAM" id="MobiDB-lite"/>
    </source>
</evidence>
<dbReference type="GO" id="GO:0005762">
    <property type="term" value="C:mitochondrial large ribosomal subunit"/>
    <property type="evidence" value="ECO:0007669"/>
    <property type="project" value="TreeGrafter"/>
</dbReference>
<gene>
    <name evidence="7" type="primary">mrpl58</name>
</gene>
<protein>
    <recommendedName>
        <fullName evidence="3">Large ribosomal subunit protein mL62</fullName>
        <ecNumber evidence="1">3.1.1.29</ecNumber>
    </recommendedName>
    <alternativeName>
        <fullName evidence="4">Peptidyl-tRNA hydrolase ICT1, mitochondrial</fullName>
    </alternativeName>
</protein>
<name>A0A8C4TE31_ERPCA</name>
<dbReference type="AlphaFoldDB" id="A0A8C4TE31"/>
<evidence type="ECO:0000313" key="8">
    <source>
        <dbReference type="Proteomes" id="UP000694620"/>
    </source>
</evidence>
<proteinExistence type="inferred from homology"/>
<dbReference type="EC" id="3.1.1.29" evidence="1"/>
<sequence>MMRVLLRAPGISLSSLSFFVSRIHSPTLSSITGNYDERLVPNCRSNYVFKKIYSVMSFCDIRRKTSGNEQKQNAVDVPLDRLTVTYTRSSGPGGQHVNKVNSKTEIRFHVETADWIPDDVKQRIIEKHKNDINKNGEIIIKSQKSRYQVQNLRDCLQKIKDIIEESSIKPKEPCKYKVQLHYIRLQKKSQERLKQKKLHSIKKQSRREDLD</sequence>